<dbReference type="Proteomes" id="UP000268727">
    <property type="component" value="Unassembled WGS sequence"/>
</dbReference>
<dbReference type="Gene3D" id="1.10.10.60">
    <property type="entry name" value="Homeodomain-like"/>
    <property type="match status" value="1"/>
</dbReference>
<evidence type="ECO:0000256" key="3">
    <source>
        <dbReference type="ARBA" id="ARBA00023163"/>
    </source>
</evidence>
<dbReference type="AlphaFoldDB" id="A0A3N1H320"/>
<dbReference type="SUPFAM" id="SSF48498">
    <property type="entry name" value="Tetracyclin repressor-like, C-terminal domain"/>
    <property type="match status" value="1"/>
</dbReference>
<keyword evidence="7" id="KW-1185">Reference proteome</keyword>
<dbReference type="OrthoDB" id="9805134at2"/>
<dbReference type="Pfam" id="PF00440">
    <property type="entry name" value="TetR_N"/>
    <property type="match status" value="1"/>
</dbReference>
<keyword evidence="3" id="KW-0804">Transcription</keyword>
<organism evidence="6 7">
    <name type="scientific">Saccharothrix texasensis</name>
    <dbReference type="NCBI Taxonomy" id="103734"/>
    <lineage>
        <taxon>Bacteria</taxon>
        <taxon>Bacillati</taxon>
        <taxon>Actinomycetota</taxon>
        <taxon>Actinomycetes</taxon>
        <taxon>Pseudonocardiales</taxon>
        <taxon>Pseudonocardiaceae</taxon>
        <taxon>Saccharothrix</taxon>
    </lineage>
</organism>
<evidence type="ECO:0000259" key="5">
    <source>
        <dbReference type="PROSITE" id="PS50977"/>
    </source>
</evidence>
<dbReference type="SUPFAM" id="SSF46689">
    <property type="entry name" value="Homeodomain-like"/>
    <property type="match status" value="1"/>
</dbReference>
<gene>
    <name evidence="6" type="ORF">EDD40_2170</name>
</gene>
<dbReference type="PROSITE" id="PS50977">
    <property type="entry name" value="HTH_TETR_2"/>
    <property type="match status" value="1"/>
</dbReference>
<proteinExistence type="predicted"/>
<dbReference type="EMBL" id="RJKM01000001">
    <property type="protein sequence ID" value="ROP36890.1"/>
    <property type="molecule type" value="Genomic_DNA"/>
</dbReference>
<dbReference type="RefSeq" id="WP_123742789.1">
    <property type="nucleotide sequence ID" value="NZ_RJKM01000001.1"/>
</dbReference>
<evidence type="ECO:0000313" key="6">
    <source>
        <dbReference type="EMBL" id="ROP36890.1"/>
    </source>
</evidence>
<name>A0A3N1H320_9PSEU</name>
<evidence type="ECO:0000313" key="7">
    <source>
        <dbReference type="Proteomes" id="UP000268727"/>
    </source>
</evidence>
<dbReference type="Gene3D" id="1.10.357.10">
    <property type="entry name" value="Tetracycline Repressor, domain 2"/>
    <property type="match status" value="1"/>
</dbReference>
<evidence type="ECO:0000256" key="4">
    <source>
        <dbReference type="PROSITE-ProRule" id="PRU00335"/>
    </source>
</evidence>
<accession>A0A3N1H320</accession>
<keyword evidence="1" id="KW-0805">Transcription regulation</keyword>
<dbReference type="InterPro" id="IPR009057">
    <property type="entry name" value="Homeodomain-like_sf"/>
</dbReference>
<dbReference type="Pfam" id="PF16925">
    <property type="entry name" value="TetR_C_13"/>
    <property type="match status" value="1"/>
</dbReference>
<dbReference type="PANTHER" id="PTHR47506:SF1">
    <property type="entry name" value="HTH-TYPE TRANSCRIPTIONAL REGULATOR YJDC"/>
    <property type="match status" value="1"/>
</dbReference>
<keyword evidence="2 4" id="KW-0238">DNA-binding</keyword>
<dbReference type="GO" id="GO:0003677">
    <property type="term" value="F:DNA binding"/>
    <property type="evidence" value="ECO:0007669"/>
    <property type="project" value="UniProtKB-UniRule"/>
</dbReference>
<sequence>MAGGRPREFDVDEALDQAVRVFWRRGYEGAALSDLTEAMGINRPSLYAAFGNKESLFRKALQHYTDRKAVHVRDALDRPTARAAAERMLRGAVEVSTTPGCPAGCLSLQGGLAMGADAEATRERLADWRRDGEAGLRDRFARAQAEGDLPAGADAADLAKFVVLVAQGISVQAADGVDAERLHRMVDLALAAWPA</sequence>
<feature type="DNA-binding region" description="H-T-H motif" evidence="4">
    <location>
        <begin position="31"/>
        <end position="50"/>
    </location>
</feature>
<protein>
    <submittedName>
        <fullName evidence="6">TetR family transcriptional regulator</fullName>
    </submittedName>
</protein>
<comment type="caution">
    <text evidence="6">The sequence shown here is derived from an EMBL/GenBank/DDBJ whole genome shotgun (WGS) entry which is preliminary data.</text>
</comment>
<dbReference type="PANTHER" id="PTHR47506">
    <property type="entry name" value="TRANSCRIPTIONAL REGULATORY PROTEIN"/>
    <property type="match status" value="1"/>
</dbReference>
<dbReference type="InterPro" id="IPR001647">
    <property type="entry name" value="HTH_TetR"/>
</dbReference>
<evidence type="ECO:0000256" key="1">
    <source>
        <dbReference type="ARBA" id="ARBA00023015"/>
    </source>
</evidence>
<dbReference type="PRINTS" id="PR00455">
    <property type="entry name" value="HTHTETR"/>
</dbReference>
<evidence type="ECO:0000256" key="2">
    <source>
        <dbReference type="ARBA" id="ARBA00023125"/>
    </source>
</evidence>
<dbReference type="InterPro" id="IPR036271">
    <property type="entry name" value="Tet_transcr_reg_TetR-rel_C_sf"/>
</dbReference>
<dbReference type="InterPro" id="IPR011075">
    <property type="entry name" value="TetR_C"/>
</dbReference>
<reference evidence="6 7" key="1">
    <citation type="submission" date="2018-11" db="EMBL/GenBank/DDBJ databases">
        <title>Sequencing the genomes of 1000 actinobacteria strains.</title>
        <authorList>
            <person name="Klenk H.-P."/>
        </authorList>
    </citation>
    <scope>NUCLEOTIDE SEQUENCE [LARGE SCALE GENOMIC DNA]</scope>
    <source>
        <strain evidence="6 7">DSM 44231</strain>
    </source>
</reference>
<feature type="domain" description="HTH tetR-type" evidence="5">
    <location>
        <begin position="8"/>
        <end position="68"/>
    </location>
</feature>